<protein>
    <submittedName>
        <fullName evidence="1">MAP7 domain-containing protein 2-like isoform X8</fullName>
    </submittedName>
</protein>
<organism evidence="1 2">
    <name type="scientific">Vespula maculifrons</name>
    <name type="common">Eastern yellow jacket</name>
    <name type="synonym">Wasp</name>
    <dbReference type="NCBI Taxonomy" id="7453"/>
    <lineage>
        <taxon>Eukaryota</taxon>
        <taxon>Metazoa</taxon>
        <taxon>Ecdysozoa</taxon>
        <taxon>Arthropoda</taxon>
        <taxon>Hexapoda</taxon>
        <taxon>Insecta</taxon>
        <taxon>Pterygota</taxon>
        <taxon>Neoptera</taxon>
        <taxon>Endopterygota</taxon>
        <taxon>Hymenoptera</taxon>
        <taxon>Apocrita</taxon>
        <taxon>Aculeata</taxon>
        <taxon>Vespoidea</taxon>
        <taxon>Vespidae</taxon>
        <taxon>Vespinae</taxon>
        <taxon>Vespula</taxon>
    </lineage>
</organism>
<gene>
    <name evidence="1" type="ORF">V1477_003857</name>
</gene>
<reference evidence="1 2" key="1">
    <citation type="journal article" date="2024" name="Ann. Entomol. Soc. Am.">
        <title>Genomic analyses of the southern and eastern yellowjacket wasps (Hymenoptera: Vespidae) reveal evolutionary signatures of social life.</title>
        <authorList>
            <person name="Catto M.A."/>
            <person name="Caine P.B."/>
            <person name="Orr S.E."/>
            <person name="Hunt B.G."/>
            <person name="Goodisman M.A.D."/>
        </authorList>
    </citation>
    <scope>NUCLEOTIDE SEQUENCE [LARGE SCALE GENOMIC DNA]</scope>
    <source>
        <strain evidence="1">232</strain>
        <tissue evidence="1">Head and thorax</tissue>
    </source>
</reference>
<keyword evidence="2" id="KW-1185">Reference proteome</keyword>
<accession>A0ABD2CS81</accession>
<dbReference type="EMBL" id="JAYRBN010000034">
    <property type="protein sequence ID" value="KAL2747962.1"/>
    <property type="molecule type" value="Genomic_DNA"/>
</dbReference>
<dbReference type="AlphaFoldDB" id="A0ABD2CS81"/>
<sequence>MQMIDLRNGGRVARVQRDLFKRNEEGTTGPGVTAVCANTVHESDFSVEEQDFQQCQDNSDMGGGVRMNREIPSSTLATLRGILVSSLSRENLGPNDLSTIHENVRLRPPRKVHFREDLRTKSVECYSNEFGQTRMSQALFCGRASLIVGVEGKFQKQNKAKQNKKILDNPY</sequence>
<comment type="caution">
    <text evidence="1">The sequence shown here is derived from an EMBL/GenBank/DDBJ whole genome shotgun (WGS) entry which is preliminary data.</text>
</comment>
<evidence type="ECO:0000313" key="1">
    <source>
        <dbReference type="EMBL" id="KAL2747962.1"/>
    </source>
</evidence>
<name>A0ABD2CS81_VESMC</name>
<evidence type="ECO:0000313" key="2">
    <source>
        <dbReference type="Proteomes" id="UP001607303"/>
    </source>
</evidence>
<dbReference type="Proteomes" id="UP001607303">
    <property type="component" value="Unassembled WGS sequence"/>
</dbReference>
<proteinExistence type="predicted"/>